<feature type="domain" description="Sialate O-acetylesterase" evidence="3">
    <location>
        <begin position="401"/>
        <end position="524"/>
    </location>
</feature>
<dbReference type="Proteomes" id="UP001214530">
    <property type="component" value="Chromosome"/>
</dbReference>
<evidence type="ECO:0000256" key="1">
    <source>
        <dbReference type="ARBA" id="ARBA00022801"/>
    </source>
</evidence>
<protein>
    <submittedName>
        <fullName evidence="4">Sialate O-acetylesterase</fullName>
    </submittedName>
</protein>
<feature type="chain" id="PRO_5042475717" evidence="2">
    <location>
        <begin position="20"/>
        <end position="639"/>
    </location>
</feature>
<dbReference type="Pfam" id="PF03629">
    <property type="entry name" value="SASA"/>
    <property type="match status" value="2"/>
</dbReference>
<evidence type="ECO:0000259" key="3">
    <source>
        <dbReference type="Pfam" id="PF03629"/>
    </source>
</evidence>
<dbReference type="GO" id="GO:0005975">
    <property type="term" value="P:carbohydrate metabolic process"/>
    <property type="evidence" value="ECO:0007669"/>
    <property type="project" value="InterPro"/>
</dbReference>
<name>A0AAJ6B6F6_9SPHI</name>
<feature type="domain" description="Sialate O-acetylesterase" evidence="3">
    <location>
        <begin position="102"/>
        <end position="225"/>
    </location>
</feature>
<dbReference type="InterPro" id="IPR039329">
    <property type="entry name" value="SIAE"/>
</dbReference>
<keyword evidence="1" id="KW-0378">Hydrolase</keyword>
<dbReference type="Gene3D" id="2.60.120.260">
    <property type="entry name" value="Galactose-binding domain-like"/>
    <property type="match status" value="1"/>
</dbReference>
<dbReference type="Gene3D" id="3.40.50.1110">
    <property type="entry name" value="SGNH hydrolase"/>
    <property type="match status" value="1"/>
</dbReference>
<evidence type="ECO:0000313" key="4">
    <source>
        <dbReference type="EMBL" id="WEK19892.1"/>
    </source>
</evidence>
<keyword evidence="2" id="KW-0732">Signal</keyword>
<accession>A0AAJ6B6F6</accession>
<dbReference type="GO" id="GO:0004553">
    <property type="term" value="F:hydrolase activity, hydrolyzing O-glycosyl compounds"/>
    <property type="evidence" value="ECO:0007669"/>
    <property type="project" value="InterPro"/>
</dbReference>
<dbReference type="InterPro" id="IPR036514">
    <property type="entry name" value="SGNH_hydro_sf"/>
</dbReference>
<dbReference type="SUPFAM" id="SSF52266">
    <property type="entry name" value="SGNH hydrolase"/>
    <property type="match status" value="1"/>
</dbReference>
<gene>
    <name evidence="4" type="ORF">P0Y49_01825</name>
</gene>
<organism evidence="4 5">
    <name type="scientific">Candidatus Pedobacter colombiensis</name>
    <dbReference type="NCBI Taxonomy" id="3121371"/>
    <lineage>
        <taxon>Bacteria</taxon>
        <taxon>Pseudomonadati</taxon>
        <taxon>Bacteroidota</taxon>
        <taxon>Sphingobacteriia</taxon>
        <taxon>Sphingobacteriales</taxon>
        <taxon>Sphingobacteriaceae</taxon>
        <taxon>Pedobacter</taxon>
    </lineage>
</organism>
<feature type="signal peptide" evidence="2">
    <location>
        <begin position="1"/>
        <end position="19"/>
    </location>
</feature>
<reference evidence="4" key="1">
    <citation type="submission" date="2023-03" db="EMBL/GenBank/DDBJ databases">
        <title>Andean soil-derived lignocellulolytic bacterial consortium as a source of novel taxa and putative plastic-active enzymes.</title>
        <authorList>
            <person name="Diaz-Garcia L."/>
            <person name="Chuvochina M."/>
            <person name="Feuerriegel G."/>
            <person name="Bunk B."/>
            <person name="Sproer C."/>
            <person name="Streit W.R."/>
            <person name="Rodriguez L.M."/>
            <person name="Overmann J."/>
            <person name="Jimenez D.J."/>
        </authorList>
    </citation>
    <scope>NUCLEOTIDE SEQUENCE</scope>
    <source>
        <strain evidence="4">MAG 3858</strain>
    </source>
</reference>
<evidence type="ECO:0000256" key="2">
    <source>
        <dbReference type="SAM" id="SignalP"/>
    </source>
</evidence>
<sequence>MKKWLITYALMLGYSFCPAQIKLPRLISDGMILQRDNNIKIWGWASANEAISLKFKNRTLHTSANKDGEWEIQLPAQKAGGPYEMTLTGRNKIILKNILFGDVYVCSGQSNMELPMGRLIDKYPNEIAKSNHTNIRQFLVPDEYDFKNERKDLSSGTWEIANPETILNFSAVAYFFALEIVNKHHIPVGIINTALGGSPAEAWISESTLKKFPMYSEQVKKFKDDHLIKQIESSDRLRANDWYKSLNANDEGLKNNWKANIDDKDWNEMNIPGYWAKEPLGRANGVVWFKKDIIVPKSMLSKPVKLLLGRIVDADSVFINGEFVGTTSYQYPPRRYIFNTDILKEGKNTITIRLINNAGEGGFVPDKNYQLIANQDTIDLRGKWKYKLGAKMDPAPSQTFIRWKPAGLYNAMIAPLLKYKIKGVVWYQGESNTSNPKEYAALMKALIDNWRIAWNQGDFPFLYVQLPNFMEATKTPMESSWAELREQQRSLTAVPNTAMAVTIDLGEWNDIHPLDKQNVGKRLALQAEHLIYGDNKLIYSGPVFKSMESKGNQLILTFSNIGAGLTTKGNSELKYFAIAGKDKIFVWAKAEIKGDKIVVWSNDVENPKFVRYAWANNPKDANLYNRNGMPASPFEAALK</sequence>
<proteinExistence type="predicted"/>
<evidence type="ECO:0000313" key="5">
    <source>
        <dbReference type="Proteomes" id="UP001214530"/>
    </source>
</evidence>
<dbReference type="AlphaFoldDB" id="A0AAJ6B6F6"/>
<dbReference type="EMBL" id="CP119313">
    <property type="protein sequence ID" value="WEK19892.1"/>
    <property type="molecule type" value="Genomic_DNA"/>
</dbReference>
<dbReference type="InterPro" id="IPR005181">
    <property type="entry name" value="SASA"/>
</dbReference>
<dbReference type="GO" id="GO:0001681">
    <property type="term" value="F:sialate O-acetylesterase activity"/>
    <property type="evidence" value="ECO:0007669"/>
    <property type="project" value="InterPro"/>
</dbReference>
<dbReference type="SUPFAM" id="SSF49785">
    <property type="entry name" value="Galactose-binding domain-like"/>
    <property type="match status" value="1"/>
</dbReference>
<dbReference type="PANTHER" id="PTHR22901">
    <property type="entry name" value="SIALATE O-ACETYLESTERASE"/>
    <property type="match status" value="1"/>
</dbReference>
<dbReference type="InterPro" id="IPR008979">
    <property type="entry name" value="Galactose-bd-like_sf"/>
</dbReference>
<dbReference type="PANTHER" id="PTHR22901:SF0">
    <property type="entry name" value="SIALATE O-ACETYLESTERASE"/>
    <property type="match status" value="1"/>
</dbReference>